<dbReference type="KEGG" id="lpk:LACPI_1784"/>
<evidence type="ECO:0000313" key="2">
    <source>
        <dbReference type="EMBL" id="CEN28984.1"/>
    </source>
</evidence>
<proteinExistence type="predicted"/>
<dbReference type="Pfam" id="PF00581">
    <property type="entry name" value="Rhodanese"/>
    <property type="match status" value="1"/>
</dbReference>
<dbReference type="PANTHER" id="PTHR43031">
    <property type="entry name" value="FAD-DEPENDENT OXIDOREDUCTASE"/>
    <property type="match status" value="1"/>
</dbReference>
<feature type="domain" description="Rhodanese" evidence="1">
    <location>
        <begin position="21"/>
        <end position="102"/>
    </location>
</feature>
<name>A0A0D6DYC1_9LACT</name>
<dbReference type="EMBL" id="LN774769">
    <property type="protein sequence ID" value="CEN28984.1"/>
    <property type="molecule type" value="Genomic_DNA"/>
</dbReference>
<accession>A0A0D6DYC1</accession>
<dbReference type="Proteomes" id="UP000033166">
    <property type="component" value="Chromosome I"/>
</dbReference>
<dbReference type="AlphaFoldDB" id="A0A0D6DYC1"/>
<dbReference type="SUPFAM" id="SSF52821">
    <property type="entry name" value="Rhodanese/Cell cycle control phosphatase"/>
    <property type="match status" value="1"/>
</dbReference>
<dbReference type="HOGENOM" id="CLU_089574_13_2_9"/>
<dbReference type="PANTHER" id="PTHR43031:SF17">
    <property type="entry name" value="SULFURTRANSFERASE YTWF-RELATED"/>
    <property type="match status" value="1"/>
</dbReference>
<sequence>MFNWFKKIDAISTSDLSVALKTKKMQLIDVRETSEYASGHIKGSRNIPLGQISSFTAPKGVRVAVICQSGMRSRRAYKILKKKGLDVVNVNGGMMAWKGKMVN</sequence>
<gene>
    <name evidence="2" type="ORF">LACPI_1784</name>
</gene>
<dbReference type="RefSeq" id="WP_031366113.1">
    <property type="nucleotide sequence ID" value="NZ_LN774769.1"/>
</dbReference>
<dbReference type="SMART" id="SM00450">
    <property type="entry name" value="RHOD"/>
    <property type="match status" value="1"/>
</dbReference>
<protein>
    <submittedName>
        <fullName evidence="2">Rhodanese family protein 3</fullName>
    </submittedName>
</protein>
<dbReference type="InterPro" id="IPR050229">
    <property type="entry name" value="GlpE_sulfurtransferase"/>
</dbReference>
<dbReference type="PROSITE" id="PS50206">
    <property type="entry name" value="RHODANESE_3"/>
    <property type="match status" value="1"/>
</dbReference>
<dbReference type="GeneID" id="93296754"/>
<dbReference type="InterPro" id="IPR036873">
    <property type="entry name" value="Rhodanese-like_dom_sf"/>
</dbReference>
<dbReference type="CDD" id="cd00158">
    <property type="entry name" value="RHOD"/>
    <property type="match status" value="1"/>
</dbReference>
<reference evidence="3" key="1">
    <citation type="submission" date="2015-01" db="EMBL/GenBank/DDBJ databases">
        <authorList>
            <person name="Andreevskaya M."/>
        </authorList>
    </citation>
    <scope>NUCLEOTIDE SEQUENCE [LARGE SCALE GENOMIC DNA]</scope>
    <source>
        <strain evidence="3">MKFS47</strain>
    </source>
</reference>
<evidence type="ECO:0000259" key="1">
    <source>
        <dbReference type="PROSITE" id="PS50206"/>
    </source>
</evidence>
<dbReference type="Gene3D" id="3.40.250.10">
    <property type="entry name" value="Rhodanese-like domain"/>
    <property type="match status" value="1"/>
</dbReference>
<evidence type="ECO:0000313" key="3">
    <source>
        <dbReference type="Proteomes" id="UP000033166"/>
    </source>
</evidence>
<organism evidence="2 3">
    <name type="scientific">Pseudolactococcus piscium MKFS47</name>
    <dbReference type="NCBI Taxonomy" id="297352"/>
    <lineage>
        <taxon>Bacteria</taxon>
        <taxon>Bacillati</taxon>
        <taxon>Bacillota</taxon>
        <taxon>Bacilli</taxon>
        <taxon>Lactobacillales</taxon>
        <taxon>Streptococcaceae</taxon>
        <taxon>Pseudolactococcus</taxon>
    </lineage>
</organism>
<dbReference type="InterPro" id="IPR001763">
    <property type="entry name" value="Rhodanese-like_dom"/>
</dbReference>